<evidence type="ECO:0000259" key="6">
    <source>
        <dbReference type="PROSITE" id="PS50893"/>
    </source>
</evidence>
<dbReference type="PANTHER" id="PTHR43820:SF4">
    <property type="entry name" value="HIGH-AFFINITY BRANCHED-CHAIN AMINO ACID TRANSPORT ATP-BINDING PROTEIN LIVF"/>
    <property type="match status" value="1"/>
</dbReference>
<gene>
    <name evidence="7" type="ORF">JF539_10845</name>
</gene>
<keyword evidence="5" id="KW-0029">Amino-acid transport</keyword>
<accession>A0A939ED85</accession>
<dbReference type="EMBL" id="JAEKJZ010000001">
    <property type="protein sequence ID" value="MBN9670833.1"/>
    <property type="molecule type" value="Genomic_DNA"/>
</dbReference>
<feature type="domain" description="ABC transporter" evidence="6">
    <location>
        <begin position="19"/>
        <end position="254"/>
    </location>
</feature>
<dbReference type="InterPro" id="IPR017871">
    <property type="entry name" value="ABC_transporter-like_CS"/>
</dbReference>
<evidence type="ECO:0000256" key="1">
    <source>
        <dbReference type="ARBA" id="ARBA00005417"/>
    </source>
</evidence>
<evidence type="ECO:0000256" key="2">
    <source>
        <dbReference type="ARBA" id="ARBA00022448"/>
    </source>
</evidence>
<dbReference type="Gene3D" id="3.40.50.300">
    <property type="entry name" value="P-loop containing nucleotide triphosphate hydrolases"/>
    <property type="match status" value="1"/>
</dbReference>
<dbReference type="GO" id="GO:0015807">
    <property type="term" value="P:L-amino acid transport"/>
    <property type="evidence" value="ECO:0007669"/>
    <property type="project" value="TreeGrafter"/>
</dbReference>
<dbReference type="Pfam" id="PF00005">
    <property type="entry name" value="ABC_tran"/>
    <property type="match status" value="1"/>
</dbReference>
<evidence type="ECO:0000313" key="8">
    <source>
        <dbReference type="Proteomes" id="UP000664096"/>
    </source>
</evidence>
<dbReference type="InterPro" id="IPR027417">
    <property type="entry name" value="P-loop_NTPase"/>
</dbReference>
<name>A0A939ED85_9HYPH</name>
<comment type="similarity">
    <text evidence="1">Belongs to the ABC transporter superfamily.</text>
</comment>
<keyword evidence="3" id="KW-0547">Nucleotide-binding</keyword>
<dbReference type="InterPro" id="IPR052156">
    <property type="entry name" value="BCAA_Transport_ATP-bd_LivF"/>
</dbReference>
<dbReference type="CDD" id="cd03224">
    <property type="entry name" value="ABC_TM1139_LivF_branched"/>
    <property type="match status" value="1"/>
</dbReference>
<evidence type="ECO:0000256" key="4">
    <source>
        <dbReference type="ARBA" id="ARBA00022840"/>
    </source>
</evidence>
<evidence type="ECO:0000313" key="7">
    <source>
        <dbReference type="EMBL" id="MBN9670833.1"/>
    </source>
</evidence>
<dbReference type="GO" id="GO:0005524">
    <property type="term" value="F:ATP binding"/>
    <property type="evidence" value="ECO:0007669"/>
    <property type="project" value="UniProtKB-KW"/>
</dbReference>
<dbReference type="RefSeq" id="WP_207140402.1">
    <property type="nucleotide sequence ID" value="NZ_JAEKJZ010000001.1"/>
</dbReference>
<dbReference type="Proteomes" id="UP000664096">
    <property type="component" value="Unassembled WGS sequence"/>
</dbReference>
<dbReference type="PROSITE" id="PS50893">
    <property type="entry name" value="ABC_TRANSPORTER_2"/>
    <property type="match status" value="1"/>
</dbReference>
<organism evidence="7 8">
    <name type="scientific">Roseibium aggregatum</name>
    <dbReference type="NCBI Taxonomy" id="187304"/>
    <lineage>
        <taxon>Bacteria</taxon>
        <taxon>Pseudomonadati</taxon>
        <taxon>Pseudomonadota</taxon>
        <taxon>Alphaproteobacteria</taxon>
        <taxon>Hyphomicrobiales</taxon>
        <taxon>Stappiaceae</taxon>
        <taxon>Roseibium</taxon>
    </lineage>
</organism>
<dbReference type="SMART" id="SM00382">
    <property type="entry name" value="AAA"/>
    <property type="match status" value="1"/>
</dbReference>
<proteinExistence type="inferred from homology"/>
<comment type="caution">
    <text evidence="7">The sequence shown here is derived from an EMBL/GenBank/DDBJ whole genome shotgun (WGS) entry which is preliminary data.</text>
</comment>
<keyword evidence="2" id="KW-0813">Transport</keyword>
<keyword evidence="4 7" id="KW-0067">ATP-binding</keyword>
<dbReference type="InterPro" id="IPR003593">
    <property type="entry name" value="AAA+_ATPase"/>
</dbReference>
<dbReference type="InterPro" id="IPR003439">
    <property type="entry name" value="ABC_transporter-like_ATP-bd"/>
</dbReference>
<evidence type="ECO:0000256" key="5">
    <source>
        <dbReference type="ARBA" id="ARBA00022970"/>
    </source>
</evidence>
<dbReference type="AlphaFoldDB" id="A0A939ED85"/>
<dbReference type="PROSITE" id="PS00211">
    <property type="entry name" value="ABC_TRANSPORTER_1"/>
    <property type="match status" value="1"/>
</dbReference>
<reference evidence="7" key="1">
    <citation type="submission" date="2020-12" db="EMBL/GenBank/DDBJ databases">
        <title>Oil enriched cultivation method for isolating marine PHA-producing bacteria.</title>
        <authorList>
            <person name="Zheng W."/>
            <person name="Yu S."/>
            <person name="Huang Y."/>
        </authorList>
    </citation>
    <scope>NUCLEOTIDE SEQUENCE</scope>
    <source>
        <strain evidence="7">SY-2-12</strain>
    </source>
</reference>
<dbReference type="PANTHER" id="PTHR43820">
    <property type="entry name" value="HIGH-AFFINITY BRANCHED-CHAIN AMINO ACID TRANSPORT ATP-BINDING PROTEIN LIVF"/>
    <property type="match status" value="1"/>
</dbReference>
<sequence>MSSKPTPSSLGTKPGSPVLEVRGLTVDYAGNRALDMNSFILAEGELAGVVGANGAGKSTFVNGLLGWSRGTPRINGKVFLNGHAISSLSTHERVRQGLLLVPESDLVFATMTVEENLAHCTDQRHSGDRRIYSIQEIYELFPNLAERRRHLGGQLSGGERQMLGIARALRLAPRVLLLDEPSIGLAPRLVSVVLETVRKLVDQGLSVLLVEQNVKAAIRVVDRLVLLDRGHVVASGTADEMRDDPRLAEAYLGAGA</sequence>
<dbReference type="GO" id="GO:0016887">
    <property type="term" value="F:ATP hydrolysis activity"/>
    <property type="evidence" value="ECO:0007669"/>
    <property type="project" value="InterPro"/>
</dbReference>
<dbReference type="GO" id="GO:0015658">
    <property type="term" value="F:branched-chain amino acid transmembrane transporter activity"/>
    <property type="evidence" value="ECO:0007669"/>
    <property type="project" value="TreeGrafter"/>
</dbReference>
<dbReference type="SUPFAM" id="SSF52540">
    <property type="entry name" value="P-loop containing nucleoside triphosphate hydrolases"/>
    <property type="match status" value="1"/>
</dbReference>
<protein>
    <submittedName>
        <fullName evidence="7">ABC transporter ATP-binding protein</fullName>
    </submittedName>
</protein>
<evidence type="ECO:0000256" key="3">
    <source>
        <dbReference type="ARBA" id="ARBA00022741"/>
    </source>
</evidence>